<comment type="caution">
    <text evidence="16">The sequence shown here is derived from an EMBL/GenBank/DDBJ whole genome shotgun (WGS) entry which is preliminary data.</text>
</comment>
<evidence type="ECO:0000256" key="6">
    <source>
        <dbReference type="ARBA" id="ARBA00022989"/>
    </source>
</evidence>
<accession>A0A8X8BJF7</accession>
<comment type="subcellular location">
    <subcellularLocation>
        <location evidence="1 14">Cell membrane</location>
        <topology evidence="1 14">Multi-pass membrane protein</topology>
    </subcellularLocation>
</comment>
<feature type="transmembrane region" description="Helical" evidence="14">
    <location>
        <begin position="198"/>
        <end position="216"/>
    </location>
</feature>
<feature type="transmembrane region" description="Helical" evidence="14">
    <location>
        <begin position="268"/>
        <end position="291"/>
    </location>
</feature>
<evidence type="ECO:0000256" key="12">
    <source>
        <dbReference type="ARBA" id="ARBA00023224"/>
    </source>
</evidence>
<evidence type="ECO:0000256" key="7">
    <source>
        <dbReference type="ARBA" id="ARBA00023040"/>
    </source>
</evidence>
<evidence type="ECO:0000256" key="14">
    <source>
        <dbReference type="RuleBase" id="RU363047"/>
    </source>
</evidence>
<evidence type="ECO:0000256" key="13">
    <source>
        <dbReference type="RuleBase" id="RU000688"/>
    </source>
</evidence>
<feature type="non-terminal residue" evidence="16">
    <location>
        <position position="307"/>
    </location>
</feature>
<keyword evidence="11" id="KW-0325">Glycoprotein</keyword>
<dbReference type="PRINTS" id="PR00237">
    <property type="entry name" value="GPCRRHODOPSN"/>
</dbReference>
<dbReference type="InterPro" id="IPR000276">
    <property type="entry name" value="GPCR_Rhodpsn"/>
</dbReference>
<evidence type="ECO:0000256" key="10">
    <source>
        <dbReference type="ARBA" id="ARBA00023170"/>
    </source>
</evidence>
<keyword evidence="7 13" id="KW-0297">G-protein coupled receptor</keyword>
<evidence type="ECO:0000256" key="9">
    <source>
        <dbReference type="ARBA" id="ARBA00023157"/>
    </source>
</evidence>
<keyword evidence="5 14" id="KW-0552">Olfaction</keyword>
<name>A0A8X8BJF7_POLSE</name>
<keyword evidence="8 14" id="KW-0472">Membrane</keyword>
<reference evidence="16 17" key="1">
    <citation type="journal article" date="2021" name="Cell">
        <title>Tracing the genetic footprints of vertebrate landing in non-teleost ray-finned fishes.</title>
        <authorList>
            <person name="Bi X."/>
            <person name="Wang K."/>
            <person name="Yang L."/>
            <person name="Pan H."/>
            <person name="Jiang H."/>
            <person name="Wei Q."/>
            <person name="Fang M."/>
            <person name="Yu H."/>
            <person name="Zhu C."/>
            <person name="Cai Y."/>
            <person name="He Y."/>
            <person name="Gan X."/>
            <person name="Zeng H."/>
            <person name="Yu D."/>
            <person name="Zhu Y."/>
            <person name="Jiang H."/>
            <person name="Qiu Q."/>
            <person name="Yang H."/>
            <person name="Zhang Y.E."/>
            <person name="Wang W."/>
            <person name="Zhu M."/>
            <person name="He S."/>
            <person name="Zhang G."/>
        </authorList>
    </citation>
    <scope>NUCLEOTIDE SEQUENCE [LARGE SCALE GENOMIC DNA]</scope>
    <source>
        <strain evidence="16">Bchr_013</strain>
    </source>
</reference>
<feature type="non-terminal residue" evidence="16">
    <location>
        <position position="1"/>
    </location>
</feature>
<keyword evidence="4 13" id="KW-0812">Transmembrane</keyword>
<dbReference type="PANTHER" id="PTHR26451">
    <property type="entry name" value="G_PROTEIN_RECEP_F1_2 DOMAIN-CONTAINING PROTEIN"/>
    <property type="match status" value="1"/>
</dbReference>
<keyword evidence="3 14" id="KW-0716">Sensory transduction</keyword>
<dbReference type="Proteomes" id="UP000886611">
    <property type="component" value="Unassembled WGS sequence"/>
</dbReference>
<dbReference type="InterPro" id="IPR000725">
    <property type="entry name" value="Olfact_rcpt"/>
</dbReference>
<dbReference type="SUPFAM" id="SSF81321">
    <property type="entry name" value="Family A G protein-coupled receptor-like"/>
    <property type="match status" value="1"/>
</dbReference>
<dbReference type="GO" id="GO:0004984">
    <property type="term" value="F:olfactory receptor activity"/>
    <property type="evidence" value="ECO:0007669"/>
    <property type="project" value="InterPro"/>
</dbReference>
<evidence type="ECO:0000256" key="1">
    <source>
        <dbReference type="ARBA" id="ARBA00004651"/>
    </source>
</evidence>
<keyword evidence="6 14" id="KW-1133">Transmembrane helix</keyword>
<dbReference type="PANTHER" id="PTHR26451:SF885">
    <property type="entry name" value="OLFACTORY RECEPTOR"/>
    <property type="match status" value="1"/>
</dbReference>
<comment type="similarity">
    <text evidence="13">Belongs to the G-protein coupled receptor 1 family.</text>
</comment>
<evidence type="ECO:0000256" key="2">
    <source>
        <dbReference type="ARBA" id="ARBA00022475"/>
    </source>
</evidence>
<evidence type="ECO:0000256" key="3">
    <source>
        <dbReference type="ARBA" id="ARBA00022606"/>
    </source>
</evidence>
<keyword evidence="17" id="KW-1185">Reference proteome</keyword>
<protein>
    <recommendedName>
        <fullName evidence="14">Olfactory receptor</fullName>
    </recommendedName>
</protein>
<dbReference type="InterPro" id="IPR052921">
    <property type="entry name" value="GPCR1_Superfamily_Member"/>
</dbReference>
<feature type="domain" description="G-protein coupled receptors family 1 profile" evidence="15">
    <location>
        <begin position="39"/>
        <end position="289"/>
    </location>
</feature>
<dbReference type="PROSITE" id="PS50262">
    <property type="entry name" value="G_PROTEIN_RECEP_F1_2"/>
    <property type="match status" value="1"/>
</dbReference>
<dbReference type="FunFam" id="1.20.1070.10:FF:000024">
    <property type="entry name" value="Olfactory receptor"/>
    <property type="match status" value="1"/>
</dbReference>
<evidence type="ECO:0000256" key="4">
    <source>
        <dbReference type="ARBA" id="ARBA00022692"/>
    </source>
</evidence>
<evidence type="ECO:0000256" key="8">
    <source>
        <dbReference type="ARBA" id="ARBA00023136"/>
    </source>
</evidence>
<dbReference type="PROSITE" id="PS00237">
    <property type="entry name" value="G_PROTEIN_RECEP_F1_1"/>
    <property type="match status" value="1"/>
</dbReference>
<sequence>MENTSQTTSFKLVAYVELNYLRYLYFAIVFMIYATIIIINAIIIGIVCTDKSLHEPMYIFMINLLINDVVGGTSLCPSILVYLLSDSSEISREYCLVQIFWLYVYGGCEFVMLAVIGYDRHLSICYPLYYNSIMHSRRVSNLIVFSWIFPLSLVSISVTLVSQVQLCGNIIENIYCDNYCLNKIACSDMTHIITFDTLLIFIISVPQIFMLLYSYAKILQICLRASRESQKRALSTCTPHLVTLLNYFIGVIFQIIQSSFNMTQVPIVIHSIFSVYFLIIPPLLNPIVYGLKMQQIKLRIIKLLMDK</sequence>
<keyword evidence="10 13" id="KW-0675">Receptor</keyword>
<dbReference type="AlphaFoldDB" id="A0A8X8BJF7"/>
<proteinExistence type="inferred from homology"/>
<feature type="transmembrane region" description="Helical" evidence="14">
    <location>
        <begin position="237"/>
        <end position="256"/>
    </location>
</feature>
<evidence type="ECO:0000313" key="16">
    <source>
        <dbReference type="EMBL" id="KAG2456406.1"/>
    </source>
</evidence>
<feature type="transmembrane region" description="Helical" evidence="14">
    <location>
        <begin position="23"/>
        <end position="48"/>
    </location>
</feature>
<dbReference type="EMBL" id="JAATIS010008602">
    <property type="protein sequence ID" value="KAG2456406.1"/>
    <property type="molecule type" value="Genomic_DNA"/>
</dbReference>
<keyword evidence="2 14" id="KW-1003">Cell membrane</keyword>
<feature type="transmembrane region" description="Helical" evidence="14">
    <location>
        <begin position="60"/>
        <end position="84"/>
    </location>
</feature>
<keyword evidence="9" id="KW-1015">Disulfide bond</keyword>
<organism evidence="16 17">
    <name type="scientific">Polypterus senegalus</name>
    <name type="common">Senegal bichir</name>
    <dbReference type="NCBI Taxonomy" id="55291"/>
    <lineage>
        <taxon>Eukaryota</taxon>
        <taxon>Metazoa</taxon>
        <taxon>Chordata</taxon>
        <taxon>Craniata</taxon>
        <taxon>Vertebrata</taxon>
        <taxon>Euteleostomi</taxon>
        <taxon>Actinopterygii</taxon>
        <taxon>Polypteriformes</taxon>
        <taxon>Polypteridae</taxon>
        <taxon>Polypterus</taxon>
    </lineage>
</organism>
<feature type="transmembrane region" description="Helical" evidence="14">
    <location>
        <begin position="139"/>
        <end position="161"/>
    </location>
</feature>
<gene>
    <name evidence="16" type="primary">Or11a1</name>
    <name evidence="16" type="ORF">GTO96_0013776</name>
</gene>
<dbReference type="PRINTS" id="PR00245">
    <property type="entry name" value="OLFACTORYR"/>
</dbReference>
<dbReference type="GO" id="GO:0005886">
    <property type="term" value="C:plasma membrane"/>
    <property type="evidence" value="ECO:0007669"/>
    <property type="project" value="UniProtKB-SubCell"/>
</dbReference>
<dbReference type="Gene3D" id="1.20.1070.10">
    <property type="entry name" value="Rhodopsin 7-helix transmembrane proteins"/>
    <property type="match status" value="1"/>
</dbReference>
<dbReference type="GO" id="GO:0004930">
    <property type="term" value="F:G protein-coupled receptor activity"/>
    <property type="evidence" value="ECO:0007669"/>
    <property type="project" value="UniProtKB-KW"/>
</dbReference>
<keyword evidence="12 13" id="KW-0807">Transducer</keyword>
<evidence type="ECO:0000256" key="11">
    <source>
        <dbReference type="ARBA" id="ARBA00023180"/>
    </source>
</evidence>
<evidence type="ECO:0000259" key="15">
    <source>
        <dbReference type="PROSITE" id="PS50262"/>
    </source>
</evidence>
<feature type="transmembrane region" description="Helical" evidence="14">
    <location>
        <begin position="96"/>
        <end position="118"/>
    </location>
</feature>
<dbReference type="GO" id="GO:0005549">
    <property type="term" value="F:odorant binding"/>
    <property type="evidence" value="ECO:0007669"/>
    <property type="project" value="TreeGrafter"/>
</dbReference>
<evidence type="ECO:0000313" key="17">
    <source>
        <dbReference type="Proteomes" id="UP000886611"/>
    </source>
</evidence>
<dbReference type="InterPro" id="IPR017452">
    <property type="entry name" value="GPCR_Rhodpsn_7TM"/>
</dbReference>
<evidence type="ECO:0000256" key="5">
    <source>
        <dbReference type="ARBA" id="ARBA00022725"/>
    </source>
</evidence>
<dbReference type="Pfam" id="PF13853">
    <property type="entry name" value="7tm_4"/>
    <property type="match status" value="1"/>
</dbReference>